<dbReference type="RefSeq" id="WP_002694615.1">
    <property type="nucleotide sequence ID" value="NZ_AAWS01000005.1"/>
</dbReference>
<dbReference type="PANTHER" id="PTHR23504">
    <property type="entry name" value="MAJOR FACILITATOR SUPERFAMILY DOMAIN-CONTAINING PROTEIN 10"/>
    <property type="match status" value="1"/>
</dbReference>
<dbReference type="GO" id="GO:0022857">
    <property type="term" value="F:transmembrane transporter activity"/>
    <property type="evidence" value="ECO:0007669"/>
    <property type="project" value="InterPro"/>
</dbReference>
<feature type="transmembrane region" description="Helical" evidence="6">
    <location>
        <begin position="288"/>
        <end position="307"/>
    </location>
</feature>
<accession>A1ZFY0</accession>
<dbReference type="AlphaFoldDB" id="A1ZFY0"/>
<keyword evidence="5 6" id="KW-0472">Membrane</keyword>
<feature type="transmembrane region" description="Helical" evidence="6">
    <location>
        <begin position="384"/>
        <end position="404"/>
    </location>
</feature>
<dbReference type="PANTHER" id="PTHR23504:SF15">
    <property type="entry name" value="MAJOR FACILITATOR SUPERFAMILY (MFS) PROFILE DOMAIN-CONTAINING PROTEIN"/>
    <property type="match status" value="1"/>
</dbReference>
<evidence type="ECO:0000256" key="2">
    <source>
        <dbReference type="ARBA" id="ARBA00022448"/>
    </source>
</evidence>
<feature type="transmembrane region" description="Helical" evidence="6">
    <location>
        <begin position="162"/>
        <end position="180"/>
    </location>
</feature>
<feature type="transmembrane region" description="Helical" evidence="6">
    <location>
        <begin position="106"/>
        <end position="126"/>
    </location>
</feature>
<feature type="transmembrane region" description="Helical" evidence="6">
    <location>
        <begin position="186"/>
        <end position="207"/>
    </location>
</feature>
<name>A1ZFY0_MICM2</name>
<feature type="transmembrane region" description="Helical" evidence="6">
    <location>
        <begin position="319"/>
        <end position="339"/>
    </location>
</feature>
<evidence type="ECO:0000313" key="9">
    <source>
        <dbReference type="Proteomes" id="UP000004095"/>
    </source>
</evidence>
<dbReference type="InterPro" id="IPR011701">
    <property type="entry name" value="MFS"/>
</dbReference>
<evidence type="ECO:0000256" key="5">
    <source>
        <dbReference type="ARBA" id="ARBA00023136"/>
    </source>
</evidence>
<dbReference type="CDD" id="cd17330">
    <property type="entry name" value="MFS_SLC46_TetA_like"/>
    <property type="match status" value="1"/>
</dbReference>
<evidence type="ECO:0000256" key="6">
    <source>
        <dbReference type="SAM" id="Phobius"/>
    </source>
</evidence>
<feature type="transmembrane region" description="Helical" evidence="6">
    <location>
        <begin position="12"/>
        <end position="38"/>
    </location>
</feature>
<evidence type="ECO:0000259" key="7">
    <source>
        <dbReference type="PROSITE" id="PS50850"/>
    </source>
</evidence>
<organism evidence="8 9">
    <name type="scientific">Microscilla marina ATCC 23134</name>
    <dbReference type="NCBI Taxonomy" id="313606"/>
    <lineage>
        <taxon>Bacteria</taxon>
        <taxon>Pseudomonadati</taxon>
        <taxon>Bacteroidota</taxon>
        <taxon>Cytophagia</taxon>
        <taxon>Cytophagales</taxon>
        <taxon>Microscillaceae</taxon>
        <taxon>Microscilla</taxon>
    </lineage>
</organism>
<evidence type="ECO:0000256" key="3">
    <source>
        <dbReference type="ARBA" id="ARBA00022692"/>
    </source>
</evidence>
<dbReference type="EMBL" id="AAWS01000005">
    <property type="protein sequence ID" value="EAY30904.1"/>
    <property type="molecule type" value="Genomic_DNA"/>
</dbReference>
<feature type="transmembrane region" description="Helical" evidence="6">
    <location>
        <begin position="345"/>
        <end position="372"/>
    </location>
</feature>
<keyword evidence="9" id="KW-1185">Reference proteome</keyword>
<evidence type="ECO:0000313" key="8">
    <source>
        <dbReference type="EMBL" id="EAY30904.1"/>
    </source>
</evidence>
<dbReference type="SUPFAM" id="SSF103473">
    <property type="entry name" value="MFS general substrate transporter"/>
    <property type="match status" value="1"/>
</dbReference>
<gene>
    <name evidence="8" type="ORF">M23134_01228</name>
</gene>
<feature type="transmembrane region" description="Helical" evidence="6">
    <location>
        <begin position="44"/>
        <end position="65"/>
    </location>
</feature>
<comment type="caution">
    <text evidence="8">The sequence shown here is derived from an EMBL/GenBank/DDBJ whole genome shotgun (WGS) entry which is preliminary data.</text>
</comment>
<dbReference type="eggNOG" id="COG2814">
    <property type="taxonomic scope" value="Bacteria"/>
</dbReference>
<keyword evidence="4 6" id="KW-1133">Transmembrane helix</keyword>
<feature type="transmembrane region" description="Helical" evidence="6">
    <location>
        <begin position="410"/>
        <end position="430"/>
    </location>
</feature>
<dbReference type="GO" id="GO:0016020">
    <property type="term" value="C:membrane"/>
    <property type="evidence" value="ECO:0007669"/>
    <property type="project" value="UniProtKB-SubCell"/>
</dbReference>
<reference evidence="8 9" key="1">
    <citation type="submission" date="2007-01" db="EMBL/GenBank/DDBJ databases">
        <authorList>
            <person name="Haygood M."/>
            <person name="Podell S."/>
            <person name="Anderson C."/>
            <person name="Hopkinson B."/>
            <person name="Roe K."/>
            <person name="Barbeau K."/>
            <person name="Gaasterland T."/>
            <person name="Ferriera S."/>
            <person name="Johnson J."/>
            <person name="Kravitz S."/>
            <person name="Beeson K."/>
            <person name="Sutton G."/>
            <person name="Rogers Y.-H."/>
            <person name="Friedman R."/>
            <person name="Frazier M."/>
            <person name="Venter J.C."/>
        </authorList>
    </citation>
    <scope>NUCLEOTIDE SEQUENCE [LARGE SCALE GENOMIC DNA]</scope>
    <source>
        <strain evidence="8 9">ATCC 23134</strain>
    </source>
</reference>
<comment type="subcellular location">
    <subcellularLocation>
        <location evidence="1">Membrane</location>
        <topology evidence="1">Multi-pass membrane protein</topology>
    </subcellularLocation>
</comment>
<dbReference type="OrthoDB" id="9793283at2"/>
<evidence type="ECO:0000256" key="4">
    <source>
        <dbReference type="ARBA" id="ARBA00022989"/>
    </source>
</evidence>
<dbReference type="InterPro" id="IPR036259">
    <property type="entry name" value="MFS_trans_sf"/>
</dbReference>
<evidence type="ECO:0000256" key="1">
    <source>
        <dbReference type="ARBA" id="ARBA00004141"/>
    </source>
</evidence>
<keyword evidence="2" id="KW-0813">Transport</keyword>
<dbReference type="Gene3D" id="1.20.1250.20">
    <property type="entry name" value="MFS general substrate transporter like domains"/>
    <property type="match status" value="1"/>
</dbReference>
<proteinExistence type="predicted"/>
<keyword evidence="3 6" id="KW-0812">Transmembrane</keyword>
<dbReference type="Pfam" id="PF07690">
    <property type="entry name" value="MFS_1"/>
    <property type="match status" value="1"/>
</dbReference>
<dbReference type="InterPro" id="IPR020846">
    <property type="entry name" value="MFS_dom"/>
</dbReference>
<dbReference type="PROSITE" id="PS50850">
    <property type="entry name" value="MFS"/>
    <property type="match status" value="1"/>
</dbReference>
<protein>
    <submittedName>
        <fullName evidence="8">Class H tetracycline resistance efflux protein</fullName>
    </submittedName>
</protein>
<feature type="transmembrane region" description="Helical" evidence="6">
    <location>
        <begin position="77"/>
        <end position="100"/>
    </location>
</feature>
<dbReference type="Proteomes" id="UP000004095">
    <property type="component" value="Unassembled WGS sequence"/>
</dbReference>
<sequence length="438" mass="47641">MATTSTTQTPSIFPLLLVNFIGTLGYSIILPFLVFLVTRFGGNAIIYGVLGAVYPTFQLVGAPILGRWSDTHGRRKILLLSQAGTLFSWVIFLVALLIPIQALAKFNSGTFGLFTITIPLLVLFVARALDGLTGGNVSVANAYLADISNDTNRKANFGKLSASANLGFIVGPLLAGTLGTTSFGEIIPVLAAIAISFVAVFVIYKYLPESKCTAIDSHIQKEGLEKILSQAHKDCYEVENPQKVRFKDVIKIPHLPYMFLLYFLIFLGFNIFYTAFPIHAIAKDGLGWSIMNLGIFFSILGGLMVAVQGPLLSYLSKKLSDEVLTIAGSFILIFHFILLSTGHLWLVYISTVFFALGNGLMWASFLSILAKIPPPHYQGYVQGIANSFGSLASIMGLIIGGIIYSSLGSYTFLLAAGIIFIVFLACLPMLRFTYHQKN</sequence>
<feature type="domain" description="Major facilitator superfamily (MFS) profile" evidence="7">
    <location>
        <begin position="11"/>
        <end position="434"/>
    </location>
</feature>
<feature type="transmembrane region" description="Helical" evidence="6">
    <location>
        <begin position="255"/>
        <end position="276"/>
    </location>
</feature>